<name>A0A3E4YMC7_9FIRM</name>
<accession>A0A3E4YMC7</accession>
<dbReference type="EMBL" id="QSTP01000001">
    <property type="protein sequence ID" value="RGM75434.1"/>
    <property type="molecule type" value="Genomic_DNA"/>
</dbReference>
<dbReference type="Proteomes" id="UP000260758">
    <property type="component" value="Unassembled WGS sequence"/>
</dbReference>
<evidence type="ECO:0000313" key="1">
    <source>
        <dbReference type="EMBL" id="RGM75434.1"/>
    </source>
</evidence>
<organism evidence="1 2">
    <name type="scientific">Agathobacter rectalis</name>
    <dbReference type="NCBI Taxonomy" id="39491"/>
    <lineage>
        <taxon>Bacteria</taxon>
        <taxon>Bacillati</taxon>
        <taxon>Bacillota</taxon>
        <taxon>Clostridia</taxon>
        <taxon>Lachnospirales</taxon>
        <taxon>Lachnospiraceae</taxon>
        <taxon>Agathobacter</taxon>
    </lineage>
</organism>
<sequence>MKIGEKYNINYKKIDLSQETIEVVFICQHKDTVFIINHVNNLLHGCITDVVDVKLKNLRGYK</sequence>
<evidence type="ECO:0000313" key="2">
    <source>
        <dbReference type="Proteomes" id="UP000260758"/>
    </source>
</evidence>
<comment type="caution">
    <text evidence="1">The sequence shown here is derived from an EMBL/GenBank/DDBJ whole genome shotgun (WGS) entry which is preliminary data.</text>
</comment>
<protein>
    <submittedName>
        <fullName evidence="1">Uncharacterized protein</fullName>
    </submittedName>
</protein>
<proteinExistence type="predicted"/>
<gene>
    <name evidence="1" type="ORF">DXB99_02620</name>
</gene>
<reference evidence="1 2" key="1">
    <citation type="submission" date="2018-08" db="EMBL/GenBank/DDBJ databases">
        <title>A genome reference for cultivated species of the human gut microbiota.</title>
        <authorList>
            <person name="Zou Y."/>
            <person name="Xue W."/>
            <person name="Luo G."/>
        </authorList>
    </citation>
    <scope>NUCLEOTIDE SEQUENCE [LARGE SCALE GENOMIC DNA]</scope>
    <source>
        <strain evidence="1 2">OM07-13</strain>
    </source>
</reference>
<dbReference type="RefSeq" id="WP_117718192.1">
    <property type="nucleotide sequence ID" value="NZ_QSTP01000001.1"/>
</dbReference>
<dbReference type="AlphaFoldDB" id="A0A3E4YMC7"/>